<dbReference type="HOGENOM" id="CLU_105030_0_1_1"/>
<dbReference type="Gene3D" id="3.40.50.300">
    <property type="entry name" value="P-loop containing nucleotide triphosphate hydrolases"/>
    <property type="match status" value="1"/>
</dbReference>
<dbReference type="OrthoDB" id="3512845at2759"/>
<dbReference type="AlphaFoldDB" id="A0A072PU18"/>
<dbReference type="Proteomes" id="UP000027920">
    <property type="component" value="Unassembled WGS sequence"/>
</dbReference>
<dbReference type="RefSeq" id="XP_013265398.1">
    <property type="nucleotide sequence ID" value="XM_013409944.1"/>
</dbReference>
<accession>A0A072PU18</accession>
<organism evidence="1 2">
    <name type="scientific">Exophiala aquamarina CBS 119918</name>
    <dbReference type="NCBI Taxonomy" id="1182545"/>
    <lineage>
        <taxon>Eukaryota</taxon>
        <taxon>Fungi</taxon>
        <taxon>Dikarya</taxon>
        <taxon>Ascomycota</taxon>
        <taxon>Pezizomycotina</taxon>
        <taxon>Eurotiomycetes</taxon>
        <taxon>Chaetothyriomycetidae</taxon>
        <taxon>Chaetothyriales</taxon>
        <taxon>Herpotrichiellaceae</taxon>
        <taxon>Exophiala</taxon>
    </lineage>
</organism>
<gene>
    <name evidence="1" type="ORF">A1O9_00781</name>
</gene>
<sequence length="191" mass="21017">MAAPEQQPSKPVIPDVLVPLLQRTEADPRPIVVMTCGIAGAGKSTLAKAIAASPHNFTRLSIDNILFSRHGLYGTDYPPSLLATYQDEADSIFHSETKSQLLEKINLVLDRAFYAKADRDEYRSLAEQAGARVVLVFLEASRDVLWRRIQQRKAAGRDADSALEIPEELLDSYLAGFERPVGEGEVVLQVA</sequence>
<dbReference type="InterPro" id="IPR027417">
    <property type="entry name" value="P-loop_NTPase"/>
</dbReference>
<name>A0A072PU18_9EURO</name>
<dbReference type="SUPFAM" id="SSF52540">
    <property type="entry name" value="P-loop containing nucleoside triphosphate hydrolases"/>
    <property type="match status" value="1"/>
</dbReference>
<dbReference type="Pfam" id="PF13671">
    <property type="entry name" value="AAA_33"/>
    <property type="match status" value="1"/>
</dbReference>
<dbReference type="EMBL" id="AMGV01000001">
    <property type="protein sequence ID" value="KEF62808.1"/>
    <property type="molecule type" value="Genomic_DNA"/>
</dbReference>
<dbReference type="VEuPathDB" id="FungiDB:A1O9_00781"/>
<evidence type="ECO:0000313" key="2">
    <source>
        <dbReference type="Proteomes" id="UP000027920"/>
    </source>
</evidence>
<evidence type="ECO:0000313" key="1">
    <source>
        <dbReference type="EMBL" id="KEF62808.1"/>
    </source>
</evidence>
<reference evidence="1 2" key="1">
    <citation type="submission" date="2013-03" db="EMBL/GenBank/DDBJ databases">
        <title>The Genome Sequence of Exophiala aquamarina CBS 119918.</title>
        <authorList>
            <consortium name="The Broad Institute Genomics Platform"/>
            <person name="Cuomo C."/>
            <person name="de Hoog S."/>
            <person name="Gorbushina A."/>
            <person name="Walker B."/>
            <person name="Young S.K."/>
            <person name="Zeng Q."/>
            <person name="Gargeya S."/>
            <person name="Fitzgerald M."/>
            <person name="Haas B."/>
            <person name="Abouelleil A."/>
            <person name="Allen A.W."/>
            <person name="Alvarado L."/>
            <person name="Arachchi H.M."/>
            <person name="Berlin A.M."/>
            <person name="Chapman S.B."/>
            <person name="Gainer-Dewar J."/>
            <person name="Goldberg J."/>
            <person name="Griggs A."/>
            <person name="Gujja S."/>
            <person name="Hansen M."/>
            <person name="Howarth C."/>
            <person name="Imamovic A."/>
            <person name="Ireland A."/>
            <person name="Larimer J."/>
            <person name="McCowan C."/>
            <person name="Murphy C."/>
            <person name="Pearson M."/>
            <person name="Poon T.W."/>
            <person name="Priest M."/>
            <person name="Roberts A."/>
            <person name="Saif S."/>
            <person name="Shea T."/>
            <person name="Sisk P."/>
            <person name="Sykes S."/>
            <person name="Wortman J."/>
            <person name="Nusbaum C."/>
            <person name="Birren B."/>
        </authorList>
    </citation>
    <scope>NUCLEOTIDE SEQUENCE [LARGE SCALE GENOMIC DNA]</scope>
    <source>
        <strain evidence="1 2">CBS 119918</strain>
    </source>
</reference>
<proteinExistence type="predicted"/>
<dbReference type="GeneID" id="25275732"/>
<comment type="caution">
    <text evidence="1">The sequence shown here is derived from an EMBL/GenBank/DDBJ whole genome shotgun (WGS) entry which is preliminary data.</text>
</comment>
<evidence type="ECO:0008006" key="3">
    <source>
        <dbReference type="Google" id="ProtNLM"/>
    </source>
</evidence>
<keyword evidence="2" id="KW-1185">Reference proteome</keyword>
<protein>
    <recommendedName>
        <fullName evidence="3">ATP/GTP-binding protein</fullName>
    </recommendedName>
</protein>